<evidence type="ECO:0000256" key="8">
    <source>
        <dbReference type="SAM" id="Phobius"/>
    </source>
</evidence>
<feature type="transmembrane region" description="Helical" evidence="8">
    <location>
        <begin position="1637"/>
        <end position="1657"/>
    </location>
</feature>
<protein>
    <submittedName>
        <fullName evidence="10">Uncharacterized protein</fullName>
    </submittedName>
</protein>
<evidence type="ECO:0000256" key="2">
    <source>
        <dbReference type="ARBA" id="ARBA00022475"/>
    </source>
</evidence>
<keyword evidence="11" id="KW-1185">Reference proteome</keyword>
<evidence type="ECO:0000256" key="6">
    <source>
        <dbReference type="ARBA" id="ARBA00023170"/>
    </source>
</evidence>
<proteinExistence type="predicted"/>
<evidence type="ECO:0000256" key="4">
    <source>
        <dbReference type="ARBA" id="ARBA00022989"/>
    </source>
</evidence>
<evidence type="ECO:0000313" key="10">
    <source>
        <dbReference type="EMBL" id="CAL8143066.1"/>
    </source>
</evidence>
<dbReference type="PANTHER" id="PTHR42643:SF24">
    <property type="entry name" value="IONOTROPIC RECEPTOR 60A"/>
    <property type="match status" value="1"/>
</dbReference>
<evidence type="ECO:0000256" key="7">
    <source>
        <dbReference type="ARBA" id="ARBA00023180"/>
    </source>
</evidence>
<keyword evidence="3 8" id="KW-0812">Transmembrane</keyword>
<feature type="transmembrane region" description="Helical" evidence="8">
    <location>
        <begin position="384"/>
        <end position="403"/>
    </location>
</feature>
<dbReference type="Gene3D" id="1.10.287.70">
    <property type="match status" value="1"/>
</dbReference>
<evidence type="ECO:0000256" key="1">
    <source>
        <dbReference type="ARBA" id="ARBA00004651"/>
    </source>
</evidence>
<keyword evidence="7" id="KW-0325">Glycoprotein</keyword>
<sequence>MSMSIHGDCGTQWILFSFTIALHTTLAYNNKASAKFSSEVDNFLNIFNQCVIRFNTIDEFSQESYTETYNLIRDFYLGYSPFLLQDVVVYNRFNYSEDLGNPYKYTTCVVNIHLTLDIPIFYTHNRLKATYIFLLFSQKYFDPNLISEAEVIEPLTHLLYPAIVFALFERRTVRIICISCNPSNIFHPIHNCKNFNCIQLKSARLHSTLNELPVKTGLEDLKVDPRQREDCSISHSNTDNKVICVHILLAKHLNYTAFSSSDSESWNTHVFHAYIEDSLILSESNLKMFLPEFTFLSYPLDESPFTIMVVLKNVPFNMLAIIQPFGKYVWLGILITVSSLVIIFYLHFGRKNLHQLWNAVTNLLLDQPVEVSTVFGRNKSSHSLMFTTWCVWCVMSLVFNQAYKGVLFSFMSTAPTIKIPTSLSSIISQKSYIATTSTIIAINGSGLLETVSMLEESILEKRKDGSSNSNQLYEKLLQKLTWLGDDNINRLVQSVRNKSYSINITTPDKPHKITKLPSYWVLIDPEPTVKIIKKLLEYFTNVWTSPVLPLNVFMSRAFWVMTENYFYPIFKKSLAQIVESGFYMRWQEIDRTQFLMRNIKELNKRFEAKESESLEKSKKLLHLGSGTFHLIFGHKVDDSENNVPTLGISNEVQTFFQNFYHCLFQFHIGNSWELSDDWDSYESILKFYAGESPFTIQNNTVTNLIHKYNRRRRRWRTLRKFSNCSVQLHLSRQLKTISETEDVRRRPEFMWFLFFSNETSECDDTNMKNSEIKNSIELANLGYPSIFFMIYDLTYVKMLCLSCVQDNRETDLQQLALNDLQSYKNLWENLHSKLDRTPIKINLNLMMSNTYTLGVKRWDCNIHKGYVITSSACTYLIIRKALNFSTIHNRSPLLERIVTHGSIYTGMIVTESNLDWITNRKFQMLSYAITAEPYGYIMVLDHAPSNLKAIIQPFDWKIWINLGVATSLLTFILSLEFENGSRSAGIKTNYFHNDKVNMVATSRVWFSIMVALLDQPTSVISTYSKRNSSTVMLWTLWCLVALSVSQSYKGALFSFLSSSPIPWIPDTLGRILDSNMPLITQVSMIVTHGPPNKKKVSSRSILKDAILRDILQSLPDGNASIYGTLSRKIEWIGGDAGSATVSLLKSDRILNRDTNKSIPTPQSFFVIDKTNHAELFKMHLTFFTKKWVSNVQPLPIFMSRSAWTIKENYLYSRLKSKLAQLYESGLYDRWEAFYVKDDIVYYIKKAAEQLDDRVVRNSSNGSGILSNPRNYRNKQLVGKQGGISLTNLFHYVYLNEQKESAFSGMLPAKCNFSNHRPGGRMKSQGISSFFYFLIATQSFQLVPYSAAFAPNIVNTFLDNFVGCHLRCYLGEVKWRDEITSGKLYRFLQKSFSGSVSFSIENSLTTNMTSYQFLSAHPFTRRYTKCLVQVHLIATYNNSIEESFLGNYDQPEFILFFTFGMELLNYQFFGGLRLQSILIEIYNFQHIFQIVSPLPTVAAKVYRYNSEEISNLDNIHSKWRKLNSNLHASSFTTLNVVLNFFPQYSTFKCNIYKKAYALLAPCMLFTLSEKFNISVFPVREKAFVTFSYLLQPKAMSLITQEKNLIPHTGFIENIFSFIVVKAEQPGKHLEAFLKPYNLLIWGLVLSTVTSISFALYFAHKLSGTAGLGLGKIWISTFGRLLEYSDETLSLPLFSTRVKVIFIVMLTVWSFCAMILGNLYKGALFSLLAKQSKFYVPDSLELLAESKLPIVTFTFLRDWQEGKIVSFSALRYLLKSMSESMNNYGIGSSSSIKNNKTYQDTMYKLVNPTFDNIAFFSSLVFNNEKLNAEYNLSYRYPSHFSMMDTSSRISLFKALNVLAGRWTSDNMRLPKIKTVGMWLIARFSFSQLFTSAFQNLYESGLYRRWEIYESQRDAENLMKDTVQRWINFPTILKSEGSEATLIRNMKQIQHNLLQNHETTISSLNQDSTAIPAMVLLKIFGCIASGYFVGLCSLFIELVRIRTNK</sequence>
<evidence type="ECO:0000256" key="9">
    <source>
        <dbReference type="SAM" id="SignalP"/>
    </source>
</evidence>
<dbReference type="Proteomes" id="UP001642540">
    <property type="component" value="Unassembled WGS sequence"/>
</dbReference>
<evidence type="ECO:0000256" key="5">
    <source>
        <dbReference type="ARBA" id="ARBA00023136"/>
    </source>
</evidence>
<keyword evidence="9" id="KW-0732">Signal</keyword>
<comment type="subcellular location">
    <subcellularLocation>
        <location evidence="1">Cell membrane</location>
        <topology evidence="1">Multi-pass membrane protein</topology>
    </subcellularLocation>
</comment>
<keyword evidence="5 8" id="KW-0472">Membrane</keyword>
<dbReference type="InterPro" id="IPR052192">
    <property type="entry name" value="Insect_Ionotropic_Sensory_Rcpt"/>
</dbReference>
<feature type="signal peptide" evidence="9">
    <location>
        <begin position="1"/>
        <end position="27"/>
    </location>
</feature>
<feature type="transmembrane region" description="Helical" evidence="8">
    <location>
        <begin position="328"/>
        <end position="348"/>
    </location>
</feature>
<accession>A0ABP1S477</accession>
<feature type="transmembrane region" description="Helical" evidence="8">
    <location>
        <begin position="1698"/>
        <end position="1718"/>
    </location>
</feature>
<dbReference type="PANTHER" id="PTHR42643">
    <property type="entry name" value="IONOTROPIC RECEPTOR 20A-RELATED"/>
    <property type="match status" value="1"/>
</dbReference>
<dbReference type="EMBL" id="CAXLJM020000151">
    <property type="protein sequence ID" value="CAL8143066.1"/>
    <property type="molecule type" value="Genomic_DNA"/>
</dbReference>
<gene>
    <name evidence="10" type="ORF">ODALV1_LOCUS29249</name>
</gene>
<organism evidence="10 11">
    <name type="scientific">Orchesella dallaii</name>
    <dbReference type="NCBI Taxonomy" id="48710"/>
    <lineage>
        <taxon>Eukaryota</taxon>
        <taxon>Metazoa</taxon>
        <taxon>Ecdysozoa</taxon>
        <taxon>Arthropoda</taxon>
        <taxon>Hexapoda</taxon>
        <taxon>Collembola</taxon>
        <taxon>Entomobryomorpha</taxon>
        <taxon>Entomobryoidea</taxon>
        <taxon>Orchesellidae</taxon>
        <taxon>Orchesellinae</taxon>
        <taxon>Orchesella</taxon>
    </lineage>
</organism>
<keyword evidence="6" id="KW-0675">Receptor</keyword>
<keyword evidence="4 8" id="KW-1133">Transmembrane helix</keyword>
<keyword evidence="2" id="KW-1003">Cell membrane</keyword>
<evidence type="ECO:0000313" key="11">
    <source>
        <dbReference type="Proteomes" id="UP001642540"/>
    </source>
</evidence>
<feature type="transmembrane region" description="Helical" evidence="8">
    <location>
        <begin position="1972"/>
        <end position="1996"/>
    </location>
</feature>
<evidence type="ECO:0000256" key="3">
    <source>
        <dbReference type="ARBA" id="ARBA00022692"/>
    </source>
</evidence>
<reference evidence="10 11" key="1">
    <citation type="submission" date="2024-08" db="EMBL/GenBank/DDBJ databases">
        <authorList>
            <person name="Cucini C."/>
            <person name="Frati F."/>
        </authorList>
    </citation>
    <scope>NUCLEOTIDE SEQUENCE [LARGE SCALE GENOMIC DNA]</scope>
</reference>
<name>A0ABP1S477_9HEXA</name>
<comment type="caution">
    <text evidence="10">The sequence shown here is derived from an EMBL/GenBank/DDBJ whole genome shotgun (WGS) entry which is preliminary data.</text>
</comment>
<feature type="chain" id="PRO_5047516171" evidence="9">
    <location>
        <begin position="28"/>
        <end position="2002"/>
    </location>
</feature>